<protein>
    <submittedName>
        <fullName evidence="1">Uncharacterized protein</fullName>
    </submittedName>
</protein>
<gene>
    <name evidence="1" type="ORF">V5799_031500</name>
</gene>
<proteinExistence type="predicted"/>
<name>A0AAQ4EKN5_AMBAM</name>
<comment type="caution">
    <text evidence="1">The sequence shown here is derived from an EMBL/GenBank/DDBJ whole genome shotgun (WGS) entry which is preliminary data.</text>
</comment>
<sequence>MRRPEKQVFEDAKFIPHFPCMEWCKGFGKDYGTAASTCGVRDKKTARLTVGRHFLRVKFEIMKHLAIILAAFLLSAGQSLQSKSTVRRASNELQRSISLPATFYLCVTGQ</sequence>
<reference evidence="1 2" key="1">
    <citation type="journal article" date="2023" name="Arcadia Sci">
        <title>De novo assembly of a long-read Amblyomma americanum tick genome.</title>
        <authorList>
            <person name="Chou S."/>
            <person name="Poskanzer K.E."/>
            <person name="Rollins M."/>
            <person name="Thuy-Boun P.S."/>
        </authorList>
    </citation>
    <scope>NUCLEOTIDE SEQUENCE [LARGE SCALE GENOMIC DNA]</scope>
    <source>
        <strain evidence="1">F_SG_1</strain>
        <tissue evidence="1">Salivary glands</tissue>
    </source>
</reference>
<dbReference type="Proteomes" id="UP001321473">
    <property type="component" value="Unassembled WGS sequence"/>
</dbReference>
<accession>A0AAQ4EKN5</accession>
<keyword evidence="2" id="KW-1185">Reference proteome</keyword>
<organism evidence="1 2">
    <name type="scientific">Amblyomma americanum</name>
    <name type="common">Lone star tick</name>
    <dbReference type="NCBI Taxonomy" id="6943"/>
    <lineage>
        <taxon>Eukaryota</taxon>
        <taxon>Metazoa</taxon>
        <taxon>Ecdysozoa</taxon>
        <taxon>Arthropoda</taxon>
        <taxon>Chelicerata</taxon>
        <taxon>Arachnida</taxon>
        <taxon>Acari</taxon>
        <taxon>Parasitiformes</taxon>
        <taxon>Ixodida</taxon>
        <taxon>Ixodoidea</taxon>
        <taxon>Ixodidae</taxon>
        <taxon>Amblyomminae</taxon>
        <taxon>Amblyomma</taxon>
    </lineage>
</organism>
<dbReference type="EMBL" id="JARKHS020014461">
    <property type="protein sequence ID" value="KAK8775158.1"/>
    <property type="molecule type" value="Genomic_DNA"/>
</dbReference>
<dbReference type="AlphaFoldDB" id="A0AAQ4EKN5"/>
<evidence type="ECO:0000313" key="1">
    <source>
        <dbReference type="EMBL" id="KAK8775158.1"/>
    </source>
</evidence>
<evidence type="ECO:0000313" key="2">
    <source>
        <dbReference type="Proteomes" id="UP001321473"/>
    </source>
</evidence>